<accession>A0ABM4AQV5</accession>
<name>A0ABM4AQV5_VANTA</name>
<dbReference type="Proteomes" id="UP001652626">
    <property type="component" value="Chromosome 17"/>
</dbReference>
<dbReference type="InterPro" id="IPR020084">
    <property type="entry name" value="NUDIX_hydrolase_CS"/>
</dbReference>
<dbReference type="SUPFAM" id="SSF55811">
    <property type="entry name" value="Nudix"/>
    <property type="match status" value="1"/>
</dbReference>
<reference evidence="9" key="1">
    <citation type="submission" date="2025-08" db="UniProtKB">
        <authorList>
            <consortium name="RefSeq"/>
        </authorList>
    </citation>
    <scope>IDENTIFICATION</scope>
    <source>
        <tissue evidence="9">Whole body</tissue>
    </source>
</reference>
<protein>
    <submittedName>
        <fullName evidence="9">Mitochondrial coenzyme A diphosphatase NUDT8-like</fullName>
    </submittedName>
</protein>
<evidence type="ECO:0000256" key="1">
    <source>
        <dbReference type="ARBA" id="ARBA00001936"/>
    </source>
</evidence>
<evidence type="ECO:0000256" key="6">
    <source>
        <dbReference type="ARBA" id="ARBA00023211"/>
    </source>
</evidence>
<keyword evidence="4" id="KW-0378">Hydrolase</keyword>
<keyword evidence="3" id="KW-0479">Metal-binding</keyword>
<dbReference type="Gene3D" id="3.90.79.10">
    <property type="entry name" value="Nucleoside Triphosphate Pyrophosphohydrolase"/>
    <property type="match status" value="1"/>
</dbReference>
<dbReference type="InterPro" id="IPR045121">
    <property type="entry name" value="CoAse"/>
</dbReference>
<dbReference type="InterPro" id="IPR000086">
    <property type="entry name" value="NUDIX_hydrolase_dom"/>
</dbReference>
<organism evidence="8 9">
    <name type="scientific">Vanessa tameamea</name>
    <name type="common">Kamehameha butterfly</name>
    <dbReference type="NCBI Taxonomy" id="334116"/>
    <lineage>
        <taxon>Eukaryota</taxon>
        <taxon>Metazoa</taxon>
        <taxon>Ecdysozoa</taxon>
        <taxon>Arthropoda</taxon>
        <taxon>Hexapoda</taxon>
        <taxon>Insecta</taxon>
        <taxon>Pterygota</taxon>
        <taxon>Neoptera</taxon>
        <taxon>Endopterygota</taxon>
        <taxon>Lepidoptera</taxon>
        <taxon>Glossata</taxon>
        <taxon>Ditrysia</taxon>
        <taxon>Papilionoidea</taxon>
        <taxon>Nymphalidae</taxon>
        <taxon>Nymphalinae</taxon>
        <taxon>Vanessa</taxon>
    </lineage>
</organism>
<comment type="cofactor">
    <cofactor evidence="2">
        <name>Mg(2+)</name>
        <dbReference type="ChEBI" id="CHEBI:18420"/>
    </cofactor>
</comment>
<evidence type="ECO:0000256" key="3">
    <source>
        <dbReference type="ARBA" id="ARBA00022723"/>
    </source>
</evidence>
<dbReference type="Pfam" id="PF00293">
    <property type="entry name" value="NUDIX"/>
    <property type="match status" value="1"/>
</dbReference>
<keyword evidence="5" id="KW-0460">Magnesium</keyword>
<dbReference type="PROSITE" id="PS51462">
    <property type="entry name" value="NUDIX"/>
    <property type="match status" value="1"/>
</dbReference>
<keyword evidence="8" id="KW-1185">Reference proteome</keyword>
<keyword evidence="6" id="KW-0464">Manganese</keyword>
<comment type="cofactor">
    <cofactor evidence="1">
        <name>Mn(2+)</name>
        <dbReference type="ChEBI" id="CHEBI:29035"/>
    </cofactor>
</comment>
<dbReference type="GeneID" id="113400502"/>
<evidence type="ECO:0000256" key="5">
    <source>
        <dbReference type="ARBA" id="ARBA00022842"/>
    </source>
</evidence>
<dbReference type="PROSITE" id="PS00893">
    <property type="entry name" value="NUDIX_BOX"/>
    <property type="match status" value="1"/>
</dbReference>
<dbReference type="RefSeq" id="XP_064073684.1">
    <property type="nucleotide sequence ID" value="XM_064217614.1"/>
</dbReference>
<proteinExistence type="predicted"/>
<evidence type="ECO:0000313" key="8">
    <source>
        <dbReference type="Proteomes" id="UP001652626"/>
    </source>
</evidence>
<dbReference type="CDD" id="cd03426">
    <property type="entry name" value="NUDIX_CoAse_Nudt7"/>
    <property type="match status" value="1"/>
</dbReference>
<dbReference type="PANTHER" id="PTHR12992:SF11">
    <property type="entry name" value="MITOCHONDRIAL COENZYME A DIPHOSPHATASE NUDT8"/>
    <property type="match status" value="1"/>
</dbReference>
<evidence type="ECO:0000313" key="9">
    <source>
        <dbReference type="RefSeq" id="XP_064073684.1"/>
    </source>
</evidence>
<dbReference type="InterPro" id="IPR015797">
    <property type="entry name" value="NUDIX_hydrolase-like_dom_sf"/>
</dbReference>
<evidence type="ECO:0000256" key="4">
    <source>
        <dbReference type="ARBA" id="ARBA00022801"/>
    </source>
</evidence>
<sequence length="218" mass="24467">MSASSSFQNLFSLASRERCMTNLKKFRLPLNKRGKQPSATAAVLVPFCRVNNITTLLYTVRSANLKSASGQISFPGGKTDKAETPIETALRETREEIGLSPEKIDIWGCGPALPGRDNKIMITPVIGCVADLKEEDLCQNNDEVEEVFAVPIENLCDPKNQYHTQFSNGFILPVFIADEHKIWGLTAYITHMFLSCLLPIDVYRNDWMKKKIDIKDIN</sequence>
<feature type="domain" description="Nudix hydrolase" evidence="7">
    <location>
        <begin position="34"/>
        <end position="177"/>
    </location>
</feature>
<evidence type="ECO:0000259" key="7">
    <source>
        <dbReference type="PROSITE" id="PS51462"/>
    </source>
</evidence>
<dbReference type="PANTHER" id="PTHR12992">
    <property type="entry name" value="NUDIX HYDROLASE"/>
    <property type="match status" value="1"/>
</dbReference>
<gene>
    <name evidence="9" type="primary">LOC113400502</name>
</gene>
<evidence type="ECO:0000256" key="2">
    <source>
        <dbReference type="ARBA" id="ARBA00001946"/>
    </source>
</evidence>